<evidence type="ECO:0000313" key="2">
    <source>
        <dbReference type="Proteomes" id="UP000008237"/>
    </source>
</evidence>
<gene>
    <name evidence="1" type="ORF">EAI_03033</name>
</gene>
<name>E2BF86_HARSA</name>
<dbReference type="InParanoid" id="E2BF86"/>
<dbReference type="AlphaFoldDB" id="E2BF86"/>
<evidence type="ECO:0000313" key="1">
    <source>
        <dbReference type="EMBL" id="EFN85643.1"/>
    </source>
</evidence>
<organism evidence="2">
    <name type="scientific">Harpegnathos saltator</name>
    <name type="common">Jerdon's jumping ant</name>
    <dbReference type="NCBI Taxonomy" id="610380"/>
    <lineage>
        <taxon>Eukaryota</taxon>
        <taxon>Metazoa</taxon>
        <taxon>Ecdysozoa</taxon>
        <taxon>Arthropoda</taxon>
        <taxon>Hexapoda</taxon>
        <taxon>Insecta</taxon>
        <taxon>Pterygota</taxon>
        <taxon>Neoptera</taxon>
        <taxon>Endopterygota</taxon>
        <taxon>Hymenoptera</taxon>
        <taxon>Apocrita</taxon>
        <taxon>Aculeata</taxon>
        <taxon>Formicoidea</taxon>
        <taxon>Formicidae</taxon>
        <taxon>Ponerinae</taxon>
        <taxon>Ponerini</taxon>
        <taxon>Harpegnathos</taxon>
    </lineage>
</organism>
<protein>
    <submittedName>
        <fullName evidence="1">Uncharacterized protein</fullName>
    </submittedName>
</protein>
<keyword evidence="2" id="KW-1185">Reference proteome</keyword>
<reference evidence="1 2" key="1">
    <citation type="journal article" date="2010" name="Science">
        <title>Genomic comparison of the ants Camponotus floridanus and Harpegnathos saltator.</title>
        <authorList>
            <person name="Bonasio R."/>
            <person name="Zhang G."/>
            <person name="Ye C."/>
            <person name="Mutti N.S."/>
            <person name="Fang X."/>
            <person name="Qin N."/>
            <person name="Donahue G."/>
            <person name="Yang P."/>
            <person name="Li Q."/>
            <person name="Li C."/>
            <person name="Zhang P."/>
            <person name="Huang Z."/>
            <person name="Berger S.L."/>
            <person name="Reinberg D."/>
            <person name="Wang J."/>
            <person name="Liebig J."/>
        </authorList>
    </citation>
    <scope>NUCLEOTIDE SEQUENCE [LARGE SCALE GENOMIC DNA]</scope>
    <source>
        <strain evidence="1 2">R22 G/1</strain>
    </source>
</reference>
<dbReference type="EMBL" id="GL447959">
    <property type="protein sequence ID" value="EFN85643.1"/>
    <property type="molecule type" value="Genomic_DNA"/>
</dbReference>
<dbReference type="Proteomes" id="UP000008237">
    <property type="component" value="Unassembled WGS sequence"/>
</dbReference>
<proteinExistence type="predicted"/>
<accession>E2BF86</accession>
<sequence>MPWVKTTRVEFEEMNDKLSDDVAVCRTRRRVLAALFLLHSEVPAAAVTVVQGSKEWKNGAIDSLTESFVSHANMNYCGGTFSVRSIALLFMLLYNPLVHDEAESVKSLLYTCQHARHFSNR</sequence>